<sequence length="333" mass="38379">MRQKVSSAAINFILGHLTRNQRLFPSSELSPEILDQLRDAKASVDIASYKNIFLRVVKITGNQNLGLYIGENIRPNALGILGYILENSPTISVALENLLRYHTLLSRSFFVQKSEGGRYVKISLSTTPPEKPPMDRYSNEVNLSAFVAILNDLTKETIRPEVVKFTHRRPENIEAYYPIFGQNLEFEAPNNLIYFSKEILGYPVCCPNIAMLEFFKMQADRILDEEEESYSIRVTRILSEMIHYKAPEVKDVAKRLEITPRTLQNRLKVEGTTFQELIISTKKQLACHYLKTKEINIQEVAERLGYSETSAFNRAFKQWTNFTPREFRKNRGS</sequence>
<evidence type="ECO:0000313" key="6">
    <source>
        <dbReference type="Proteomes" id="UP000000422"/>
    </source>
</evidence>
<evidence type="ECO:0000256" key="1">
    <source>
        <dbReference type="ARBA" id="ARBA00023015"/>
    </source>
</evidence>
<dbReference type="AlphaFoldDB" id="Q79HS9"/>
<dbReference type="STRING" id="273121.WS0114"/>
<evidence type="ECO:0000256" key="2">
    <source>
        <dbReference type="ARBA" id="ARBA00023125"/>
    </source>
</evidence>
<proteinExistence type="predicted"/>
<keyword evidence="1" id="KW-0805">Transcription regulation</keyword>
<dbReference type="Pfam" id="PF12833">
    <property type="entry name" value="HTH_18"/>
    <property type="match status" value="1"/>
</dbReference>
<evidence type="ECO:0000313" key="5">
    <source>
        <dbReference type="EMBL" id="CAE09280.1"/>
    </source>
</evidence>
<dbReference type="Proteomes" id="UP000000422">
    <property type="component" value="Chromosome"/>
</dbReference>
<protein>
    <submittedName>
        <fullName evidence="5">PUTATIVE TRANSCRIPTIONAL REGULATOR</fullName>
    </submittedName>
</protein>
<dbReference type="SUPFAM" id="SSF46689">
    <property type="entry name" value="Homeodomain-like"/>
    <property type="match status" value="1"/>
</dbReference>
<dbReference type="InterPro" id="IPR009057">
    <property type="entry name" value="Homeodomain-like_sf"/>
</dbReference>
<dbReference type="GO" id="GO:0005829">
    <property type="term" value="C:cytosol"/>
    <property type="evidence" value="ECO:0007669"/>
    <property type="project" value="TreeGrafter"/>
</dbReference>
<dbReference type="InterPro" id="IPR020449">
    <property type="entry name" value="Tscrpt_reg_AraC-type_HTH"/>
</dbReference>
<dbReference type="Pfam" id="PF12625">
    <property type="entry name" value="Arabinose_bd"/>
    <property type="match status" value="1"/>
</dbReference>
<dbReference type="Gene3D" id="1.10.10.60">
    <property type="entry name" value="Homeodomain-like"/>
    <property type="match status" value="1"/>
</dbReference>
<dbReference type="PANTHER" id="PTHR47894">
    <property type="entry name" value="HTH-TYPE TRANSCRIPTIONAL REGULATOR GADX"/>
    <property type="match status" value="1"/>
</dbReference>
<dbReference type="InterPro" id="IPR018060">
    <property type="entry name" value="HTH_AraC"/>
</dbReference>
<evidence type="ECO:0000259" key="4">
    <source>
        <dbReference type="PROSITE" id="PS01124"/>
    </source>
</evidence>
<reference evidence="5 6" key="1">
    <citation type="journal article" date="2003" name="Proc. Natl. Acad. Sci. U.S.A.">
        <title>Complete genome sequence and analysis of Wolinella succinogenes.</title>
        <authorList>
            <person name="Baar C."/>
            <person name="Eppinger M."/>
            <person name="Raddatz G."/>
            <person name="Simon JM."/>
            <person name="Lanz C."/>
            <person name="Klimmek O."/>
            <person name="Nandakumar R."/>
            <person name="Gross R."/>
            <person name="Rosinus A."/>
            <person name="Keller H."/>
            <person name="Jagtap P."/>
            <person name="Linke B."/>
            <person name="Meyer F."/>
            <person name="Lederer H."/>
            <person name="Schuster S.C."/>
        </authorList>
    </citation>
    <scope>NUCLEOTIDE SEQUENCE [LARGE SCALE GENOMIC DNA]</scope>
    <source>
        <strain evidence="6">ATCC 29543 / DSM 1740 / CCUG 13145 / JCM 31913 / LMG 7466 / NCTC 11488 / FDC 602W</strain>
    </source>
</reference>
<organism evidence="6">
    <name type="scientific">Wolinella succinogenes (strain ATCC 29543 / DSM 1740 / CCUG 13145 / JCM 31913 / LMG 7466 / NCTC 11488 / FDC 602W)</name>
    <name type="common">Vibrio succinogenes</name>
    <dbReference type="NCBI Taxonomy" id="273121"/>
    <lineage>
        <taxon>Bacteria</taxon>
        <taxon>Pseudomonadati</taxon>
        <taxon>Campylobacterota</taxon>
        <taxon>Epsilonproteobacteria</taxon>
        <taxon>Campylobacterales</taxon>
        <taxon>Helicobacteraceae</taxon>
        <taxon>Wolinella</taxon>
    </lineage>
</organism>
<keyword evidence="6" id="KW-1185">Reference proteome</keyword>
<evidence type="ECO:0000256" key="3">
    <source>
        <dbReference type="ARBA" id="ARBA00023163"/>
    </source>
</evidence>
<accession>Q79HS9</accession>
<dbReference type="RefSeq" id="WP_011138080.1">
    <property type="nucleotide sequence ID" value="NC_005090.1"/>
</dbReference>
<keyword evidence="3" id="KW-0804">Transcription</keyword>
<dbReference type="SMART" id="SM00342">
    <property type="entry name" value="HTH_ARAC"/>
    <property type="match status" value="1"/>
</dbReference>
<dbReference type="InterPro" id="IPR032687">
    <property type="entry name" value="AraC-type_N"/>
</dbReference>
<dbReference type="GO" id="GO:0000976">
    <property type="term" value="F:transcription cis-regulatory region binding"/>
    <property type="evidence" value="ECO:0007669"/>
    <property type="project" value="TreeGrafter"/>
</dbReference>
<dbReference type="GO" id="GO:0003700">
    <property type="term" value="F:DNA-binding transcription factor activity"/>
    <property type="evidence" value="ECO:0007669"/>
    <property type="project" value="InterPro"/>
</dbReference>
<dbReference type="eggNOG" id="COG2207">
    <property type="taxonomic scope" value="Bacteria"/>
</dbReference>
<feature type="domain" description="HTH araC/xylS-type" evidence="4">
    <location>
        <begin position="232"/>
        <end position="330"/>
    </location>
</feature>
<name>Q79HS9_WOLSU</name>
<dbReference type="PANTHER" id="PTHR47894:SF1">
    <property type="entry name" value="HTH-TYPE TRANSCRIPTIONAL REGULATOR VQSM"/>
    <property type="match status" value="1"/>
</dbReference>
<dbReference type="PROSITE" id="PS01124">
    <property type="entry name" value="HTH_ARAC_FAMILY_2"/>
    <property type="match status" value="1"/>
</dbReference>
<gene>
    <name evidence="5" type="ordered locus">WS0114</name>
</gene>
<dbReference type="PRINTS" id="PR00032">
    <property type="entry name" value="HTHARAC"/>
</dbReference>
<dbReference type="EMBL" id="BX571657">
    <property type="protein sequence ID" value="CAE09280.1"/>
    <property type="molecule type" value="Genomic_DNA"/>
</dbReference>
<dbReference type="KEGG" id="wsu:WS0114"/>
<dbReference type="HOGENOM" id="CLU_047522_1_1_7"/>
<keyword evidence="2" id="KW-0238">DNA-binding</keyword>